<protein>
    <recommendedName>
        <fullName evidence="7">Probable cytosol aminopeptidase</fullName>
    </recommendedName>
    <alternativeName>
        <fullName evidence="8">Leucine aminopeptidase</fullName>
    </alternativeName>
    <alternativeName>
        <fullName evidence="5">Leucyl aminopeptidase</fullName>
    </alternativeName>
</protein>
<evidence type="ECO:0000313" key="10">
    <source>
        <dbReference type="EMBL" id="NYI99640.1"/>
    </source>
</evidence>
<dbReference type="GO" id="GO:0030145">
    <property type="term" value="F:manganese ion binding"/>
    <property type="evidence" value="ECO:0007669"/>
    <property type="project" value="InterPro"/>
</dbReference>
<feature type="domain" description="Cytosol aminopeptidase" evidence="9">
    <location>
        <begin position="184"/>
        <end position="492"/>
    </location>
</feature>
<evidence type="ECO:0000256" key="5">
    <source>
        <dbReference type="ARBA" id="ARBA00033172"/>
    </source>
</evidence>
<dbReference type="Pfam" id="PF00883">
    <property type="entry name" value="Peptidase_M17"/>
    <property type="match status" value="1"/>
</dbReference>
<evidence type="ECO:0000313" key="11">
    <source>
        <dbReference type="Proteomes" id="UP000530424"/>
    </source>
</evidence>
<evidence type="ECO:0000256" key="7">
    <source>
        <dbReference type="ARBA" id="ARBA00050021"/>
    </source>
</evidence>
<dbReference type="PANTHER" id="PTHR11963:SF23">
    <property type="entry name" value="CYTOSOL AMINOPEPTIDASE"/>
    <property type="match status" value="1"/>
</dbReference>
<keyword evidence="3" id="KW-0645">Protease</keyword>
<dbReference type="CDD" id="cd00433">
    <property type="entry name" value="Peptidase_M17"/>
    <property type="match status" value="1"/>
</dbReference>
<dbReference type="EMBL" id="JACCFP010000001">
    <property type="protein sequence ID" value="NYI99640.1"/>
    <property type="molecule type" value="Genomic_DNA"/>
</dbReference>
<dbReference type="Gene3D" id="3.40.630.10">
    <property type="entry name" value="Zn peptidases"/>
    <property type="match status" value="1"/>
</dbReference>
<keyword evidence="2 10" id="KW-0031">Aminopeptidase</keyword>
<organism evidence="10 11">
    <name type="scientific">Nocardioides thalensis</name>
    <dbReference type="NCBI Taxonomy" id="1914755"/>
    <lineage>
        <taxon>Bacteria</taxon>
        <taxon>Bacillati</taxon>
        <taxon>Actinomycetota</taxon>
        <taxon>Actinomycetes</taxon>
        <taxon>Propionibacteriales</taxon>
        <taxon>Nocardioidaceae</taxon>
        <taxon>Nocardioides</taxon>
    </lineage>
</organism>
<sequence length="502" mass="52340">MSPQPAAHDVELVVVDREQVVAEVPCDVLVVGVQPGEDRTPGLDPRSADLLGDVVAFIDVVDPETEPVHLVPPPAGLAARALALVRVPDDAPRLAGLAGAAASAMRGVSAFANVVLALPATTPQELEAVVRGALLGVHRQTGRLPVVGPVPTGRTVHVRHTVEESATGTAVERARIVADAVTGARDLVDRPPNLLTPRDFAAAAEVVGGAHGLTVEVWDARRVRGAGLGGLAGVGQGSGNPPRLVVVRHRPPRPRAHVALVGKGVTFDSGGLNLKPTSELASMKIDMAGAAAVFQACVAAARLELDVAVTAWLPLAENSVSGTSIRPGDVLTLRDGRRVEVRNTDLEGRLLLADALTLAREEKPDLIVDVATLTDAQVMALGTRISALMSNDDPLRALLLEAAAEADEGLWPMPLPIHLRRALASQVADIANEGERSATMLTAGIFLQEFASPASQRTRWAHLDICGTAYNHGAPYSVVPQGATGVPVQTLINFLRAVALDS</sequence>
<evidence type="ECO:0000259" key="9">
    <source>
        <dbReference type="Pfam" id="PF00883"/>
    </source>
</evidence>
<evidence type="ECO:0000256" key="8">
    <source>
        <dbReference type="ARBA" id="ARBA00050061"/>
    </source>
</evidence>
<dbReference type="SUPFAM" id="SSF53187">
    <property type="entry name" value="Zn-dependent exopeptidases"/>
    <property type="match status" value="1"/>
</dbReference>
<dbReference type="PRINTS" id="PR00481">
    <property type="entry name" value="LAMNOPPTDASE"/>
</dbReference>
<evidence type="ECO:0000256" key="2">
    <source>
        <dbReference type="ARBA" id="ARBA00022438"/>
    </source>
</evidence>
<reference evidence="10 11" key="1">
    <citation type="submission" date="2020-07" db="EMBL/GenBank/DDBJ databases">
        <title>Sequencing the genomes of 1000 actinobacteria strains.</title>
        <authorList>
            <person name="Klenk H.-P."/>
        </authorList>
    </citation>
    <scope>NUCLEOTIDE SEQUENCE [LARGE SCALE GENOMIC DNA]</scope>
    <source>
        <strain evidence="10 11">DSM 103833</strain>
    </source>
</reference>
<dbReference type="AlphaFoldDB" id="A0A853BXF1"/>
<dbReference type="GO" id="GO:0070006">
    <property type="term" value="F:metalloaminopeptidase activity"/>
    <property type="evidence" value="ECO:0007669"/>
    <property type="project" value="InterPro"/>
</dbReference>
<comment type="similarity">
    <text evidence="1">Belongs to the peptidase M17 family.</text>
</comment>
<keyword evidence="4 10" id="KW-0378">Hydrolase</keyword>
<comment type="caution">
    <text evidence="10">The sequence shown here is derived from an EMBL/GenBank/DDBJ whole genome shotgun (WGS) entry which is preliminary data.</text>
</comment>
<dbReference type="Gene3D" id="3.40.220.10">
    <property type="entry name" value="Leucine Aminopeptidase, subunit E, domain 1"/>
    <property type="match status" value="1"/>
</dbReference>
<dbReference type="Proteomes" id="UP000530424">
    <property type="component" value="Unassembled WGS sequence"/>
</dbReference>
<dbReference type="InterPro" id="IPR043472">
    <property type="entry name" value="Macro_dom-like"/>
</dbReference>
<dbReference type="GO" id="GO:0005737">
    <property type="term" value="C:cytoplasm"/>
    <property type="evidence" value="ECO:0007669"/>
    <property type="project" value="InterPro"/>
</dbReference>
<evidence type="ECO:0000256" key="4">
    <source>
        <dbReference type="ARBA" id="ARBA00022801"/>
    </source>
</evidence>
<dbReference type="InterPro" id="IPR000819">
    <property type="entry name" value="Peptidase_M17_C"/>
</dbReference>
<dbReference type="GO" id="GO:0006508">
    <property type="term" value="P:proteolysis"/>
    <property type="evidence" value="ECO:0007669"/>
    <property type="project" value="UniProtKB-KW"/>
</dbReference>
<dbReference type="NCBIfam" id="NF002073">
    <property type="entry name" value="PRK00913.1-2"/>
    <property type="match status" value="1"/>
</dbReference>
<accession>A0A853BXF1</accession>
<name>A0A853BXF1_9ACTN</name>
<dbReference type="InterPro" id="IPR011356">
    <property type="entry name" value="Leucine_aapep/pepB"/>
</dbReference>
<dbReference type="RefSeq" id="WP_179666266.1">
    <property type="nucleotide sequence ID" value="NZ_JACCFP010000001.1"/>
</dbReference>
<keyword evidence="11" id="KW-1185">Reference proteome</keyword>
<comment type="function">
    <text evidence="6">Presumably involved in the processing and regular turnover of intracellular proteins. Catalyzes the removal of unsubstituted N-terminal amino acids from various peptides.</text>
</comment>
<evidence type="ECO:0000256" key="6">
    <source>
        <dbReference type="ARBA" id="ARBA00049972"/>
    </source>
</evidence>
<dbReference type="PANTHER" id="PTHR11963">
    <property type="entry name" value="LEUCINE AMINOPEPTIDASE-RELATED"/>
    <property type="match status" value="1"/>
</dbReference>
<evidence type="ECO:0000256" key="1">
    <source>
        <dbReference type="ARBA" id="ARBA00009528"/>
    </source>
</evidence>
<proteinExistence type="inferred from homology"/>
<evidence type="ECO:0000256" key="3">
    <source>
        <dbReference type="ARBA" id="ARBA00022670"/>
    </source>
</evidence>
<gene>
    <name evidence="10" type="ORF">HNR19_000339</name>
</gene>